<reference evidence="2 3" key="1">
    <citation type="journal article" date="2014" name="Genome Biol. Evol.">
        <title>The secreted proteins of Achlya hypogyna and Thraustotheca clavata identify the ancestral oomycete secretome and reveal gene acquisitions by horizontal gene transfer.</title>
        <authorList>
            <person name="Misner I."/>
            <person name="Blouin N."/>
            <person name="Leonard G."/>
            <person name="Richards T.A."/>
            <person name="Lane C.E."/>
        </authorList>
    </citation>
    <scope>NUCLEOTIDE SEQUENCE [LARGE SCALE GENOMIC DNA]</scope>
    <source>
        <strain evidence="2 3">ATCC 48635</strain>
    </source>
</reference>
<dbReference type="Gene3D" id="2.60.200.20">
    <property type="match status" value="1"/>
</dbReference>
<gene>
    <name evidence="2" type="ORF">ACHHYP_16061</name>
</gene>
<dbReference type="SUPFAM" id="SSF49879">
    <property type="entry name" value="SMAD/FHA domain"/>
    <property type="match status" value="1"/>
</dbReference>
<dbReference type="STRING" id="1202772.A0A1V9Y9M0"/>
<dbReference type="Proteomes" id="UP000243579">
    <property type="component" value="Unassembled WGS sequence"/>
</dbReference>
<accession>A0A1V9Y9M0</accession>
<dbReference type="EMBL" id="JNBR01002455">
    <property type="protein sequence ID" value="OQR82432.1"/>
    <property type="molecule type" value="Genomic_DNA"/>
</dbReference>
<dbReference type="InterPro" id="IPR000253">
    <property type="entry name" value="FHA_dom"/>
</dbReference>
<dbReference type="InterPro" id="IPR008984">
    <property type="entry name" value="SMAD_FHA_dom_sf"/>
</dbReference>
<feature type="domain" description="FHA" evidence="1">
    <location>
        <begin position="82"/>
        <end position="129"/>
    </location>
</feature>
<dbReference type="OrthoDB" id="68467at2759"/>
<organism evidence="2 3">
    <name type="scientific">Achlya hypogyna</name>
    <name type="common">Oomycete</name>
    <name type="synonym">Protoachlya hypogyna</name>
    <dbReference type="NCBI Taxonomy" id="1202772"/>
    <lineage>
        <taxon>Eukaryota</taxon>
        <taxon>Sar</taxon>
        <taxon>Stramenopiles</taxon>
        <taxon>Oomycota</taxon>
        <taxon>Saprolegniomycetes</taxon>
        <taxon>Saprolegniales</taxon>
        <taxon>Achlyaceae</taxon>
        <taxon>Achlya</taxon>
    </lineage>
</organism>
<sequence>MFTPVSVRSDELSEALHEMDVHVPPFVLAMDRKTRSCLKRHELAALEHEDVLAIGLGPERPTYVFKREQFKAILKERELTMSMSKDHCEVHYRHGRLYAMNLSATSTTQLNRQHMHVGESYELLNGSELCMFGWLHYVVQATCYEQDNGRRRSLELAATMVHSHLIHVLFMNPLVTRTPTSIYHAERLSFKDEFNAITAGLAATEHPLLALKTSYATFFALHKLLIDGCRVLHIAGHGLPGSFFFEGDASQPLLGTAVDAAALERCLRLAPPQPTVGLSLVVLLVCYSESMAAPFLAYGASHVVAVASACRLKDWVAPVFAQRLYAELATGASMQAAFDAAIASVRSHDVTGSGLESDKLVLLPHKGNHRAALRPAHLTPAKLTTYLARPPHHPFFTRCVVVTGPAGVGKSHLARVTCEDLQLRGYFDGGAHLIYVHAIADAVDAAAPDARYEAVQAEVSARLKAFAGLTRDRGTQPSVVLLDGCDALAARPTNFAAFLDSVLSSHVDWKLVVTVTAFEAPPVGFSVQSYELRPLGYEATCRLFCALLARAKCPLAAYHLLQTPGFDPQVHADVELWRVLAVHPITRHVLRGLPGTVVRVVNEIVAAKSTVDAWYAAYIGAP</sequence>
<protein>
    <recommendedName>
        <fullName evidence="1">FHA domain-containing protein</fullName>
    </recommendedName>
</protein>
<dbReference type="Gene3D" id="3.40.50.300">
    <property type="entry name" value="P-loop containing nucleotide triphosphate hydrolases"/>
    <property type="match status" value="1"/>
</dbReference>
<dbReference type="AlphaFoldDB" id="A0A1V9Y9M0"/>
<proteinExistence type="predicted"/>
<evidence type="ECO:0000313" key="3">
    <source>
        <dbReference type="Proteomes" id="UP000243579"/>
    </source>
</evidence>
<dbReference type="SUPFAM" id="SSF52540">
    <property type="entry name" value="P-loop containing nucleoside triphosphate hydrolases"/>
    <property type="match status" value="1"/>
</dbReference>
<dbReference type="CDD" id="cd00060">
    <property type="entry name" value="FHA"/>
    <property type="match status" value="1"/>
</dbReference>
<dbReference type="InterPro" id="IPR027417">
    <property type="entry name" value="P-loop_NTPase"/>
</dbReference>
<name>A0A1V9Y9M0_ACHHY</name>
<evidence type="ECO:0000313" key="2">
    <source>
        <dbReference type="EMBL" id="OQR82432.1"/>
    </source>
</evidence>
<dbReference type="Pfam" id="PF00498">
    <property type="entry name" value="FHA"/>
    <property type="match status" value="1"/>
</dbReference>
<keyword evidence="3" id="KW-1185">Reference proteome</keyword>
<comment type="caution">
    <text evidence="2">The sequence shown here is derived from an EMBL/GenBank/DDBJ whole genome shotgun (WGS) entry which is preliminary data.</text>
</comment>
<evidence type="ECO:0000259" key="1">
    <source>
        <dbReference type="Pfam" id="PF00498"/>
    </source>
</evidence>